<dbReference type="AlphaFoldDB" id="A0A2S3ITZ1"/>
<sequence>MARKAAALNCSGDSRTEAQRSLVPGRRRQARADVAWRVLGADVVDYIAFRGACSGWRACTPSPRDPTLRNYWFRPRRWVALFGGDAVRPDDAGEITFLHTRTARCLRVSLPELGATGSPTSPTASSSSCTSATPPSACSTPSRAPRSTSRPSPPCSKSVYFSAPPPDHVIWHSTTNRSSDQQCSARSTT</sequence>
<dbReference type="PANTHER" id="PTHR33165:SF72">
    <property type="entry name" value="F-BOX DOMAIN-CONTAINING PROTEIN"/>
    <property type="match status" value="1"/>
</dbReference>
<dbReference type="Proteomes" id="UP000243499">
    <property type="component" value="Chromosome 9"/>
</dbReference>
<accession>A0A2S3ITZ1</accession>
<proteinExistence type="predicted"/>
<feature type="compositionally biased region" description="Low complexity" evidence="1">
    <location>
        <begin position="116"/>
        <end position="150"/>
    </location>
</feature>
<evidence type="ECO:0008006" key="3">
    <source>
        <dbReference type="Google" id="ProtNLM"/>
    </source>
</evidence>
<feature type="region of interest" description="Disordered" evidence="1">
    <location>
        <begin position="116"/>
        <end position="189"/>
    </location>
</feature>
<protein>
    <recommendedName>
        <fullName evidence="3">F-box domain-containing protein</fullName>
    </recommendedName>
</protein>
<reference evidence="2" key="1">
    <citation type="submission" date="2018-04" db="EMBL/GenBank/DDBJ databases">
        <title>WGS assembly of Panicum hallii.</title>
        <authorList>
            <person name="Lovell J."/>
            <person name="Jenkins J."/>
            <person name="Lowry D."/>
            <person name="Mamidi S."/>
            <person name="Sreedasyam A."/>
            <person name="Weng X."/>
            <person name="Barry K."/>
            <person name="Bonette J."/>
            <person name="Campitelli B."/>
            <person name="Daum C."/>
            <person name="Gordon S."/>
            <person name="Gould B."/>
            <person name="Lipzen A."/>
            <person name="Macqueen A."/>
            <person name="Palacio-Mejia J."/>
            <person name="Plott C."/>
            <person name="Shakirov E."/>
            <person name="Shu S."/>
            <person name="Yoshinaga Y."/>
            <person name="Zane M."/>
            <person name="Rokhsar D."/>
            <person name="Grimwood J."/>
            <person name="Schmutz J."/>
            <person name="Juenger T."/>
        </authorList>
    </citation>
    <scope>NUCLEOTIDE SEQUENCE [LARGE SCALE GENOMIC DNA]</scope>
    <source>
        <strain evidence="2">FIL2</strain>
    </source>
</reference>
<dbReference type="EMBL" id="CM008054">
    <property type="protein sequence ID" value="PAN51405.1"/>
    <property type="molecule type" value="Genomic_DNA"/>
</dbReference>
<organism evidence="2">
    <name type="scientific">Panicum hallii</name>
    <dbReference type="NCBI Taxonomy" id="206008"/>
    <lineage>
        <taxon>Eukaryota</taxon>
        <taxon>Viridiplantae</taxon>
        <taxon>Streptophyta</taxon>
        <taxon>Embryophyta</taxon>
        <taxon>Tracheophyta</taxon>
        <taxon>Spermatophyta</taxon>
        <taxon>Magnoliopsida</taxon>
        <taxon>Liliopsida</taxon>
        <taxon>Poales</taxon>
        <taxon>Poaceae</taxon>
        <taxon>PACMAD clade</taxon>
        <taxon>Panicoideae</taxon>
        <taxon>Panicodae</taxon>
        <taxon>Paniceae</taxon>
        <taxon>Panicinae</taxon>
        <taxon>Panicum</taxon>
        <taxon>Panicum sect. Panicum</taxon>
    </lineage>
</organism>
<evidence type="ECO:0000313" key="2">
    <source>
        <dbReference type="EMBL" id="PAN51405.1"/>
    </source>
</evidence>
<dbReference type="Gramene" id="PAN51405">
    <property type="protein sequence ID" value="PAN51405"/>
    <property type="gene ID" value="PAHAL_9G592000"/>
</dbReference>
<feature type="compositionally biased region" description="Polar residues" evidence="1">
    <location>
        <begin position="172"/>
        <end position="189"/>
    </location>
</feature>
<gene>
    <name evidence="2" type="ORF">PAHAL_9G592000</name>
</gene>
<dbReference type="PANTHER" id="PTHR33165">
    <property type="entry name" value="F-BOX DOMAIN CONTAINING PROTEIN-LIKE-RELATED"/>
    <property type="match status" value="1"/>
</dbReference>
<name>A0A2S3ITZ1_9POAL</name>
<evidence type="ECO:0000256" key="1">
    <source>
        <dbReference type="SAM" id="MobiDB-lite"/>
    </source>
</evidence>